<keyword evidence="2" id="KW-0288">FMN</keyword>
<keyword evidence="1" id="KW-0285">Flavoprotein</keyword>
<dbReference type="SUPFAM" id="SSF51679">
    <property type="entry name" value="Bacterial luciferase-like"/>
    <property type="match status" value="1"/>
</dbReference>
<evidence type="ECO:0000256" key="1">
    <source>
        <dbReference type="ARBA" id="ARBA00022630"/>
    </source>
</evidence>
<name>A0A094QDM9_9ZZZZ</name>
<accession>A0A094QDM9</accession>
<dbReference type="GO" id="GO:0046306">
    <property type="term" value="P:alkanesulfonate catabolic process"/>
    <property type="evidence" value="ECO:0007669"/>
    <property type="project" value="TreeGrafter"/>
</dbReference>
<evidence type="ECO:0000313" key="6">
    <source>
        <dbReference type="EMBL" id="KGA21492.1"/>
    </source>
</evidence>
<dbReference type="NCBIfam" id="TIGR03619">
    <property type="entry name" value="F420_Rv2161c"/>
    <property type="match status" value="1"/>
</dbReference>
<comment type="caution">
    <text evidence="6">The sequence shown here is derived from an EMBL/GenBank/DDBJ whole genome shotgun (WGS) entry which is preliminary data.</text>
</comment>
<dbReference type="InterPro" id="IPR036661">
    <property type="entry name" value="Luciferase-like_sf"/>
</dbReference>
<dbReference type="Pfam" id="PF00296">
    <property type="entry name" value="Bac_luciferase"/>
    <property type="match status" value="1"/>
</dbReference>
<dbReference type="InterPro" id="IPR019921">
    <property type="entry name" value="Lucif-like_OxRdtase_Rv2161c"/>
</dbReference>
<dbReference type="Gene3D" id="3.20.20.30">
    <property type="entry name" value="Luciferase-like domain"/>
    <property type="match status" value="1"/>
</dbReference>
<feature type="domain" description="Luciferase-like" evidence="5">
    <location>
        <begin position="11"/>
        <end position="199"/>
    </location>
</feature>
<dbReference type="GO" id="GO:0008726">
    <property type="term" value="F:alkanesulfonate monooxygenase activity"/>
    <property type="evidence" value="ECO:0007669"/>
    <property type="project" value="TreeGrafter"/>
</dbReference>
<evidence type="ECO:0000256" key="4">
    <source>
        <dbReference type="ARBA" id="ARBA00023033"/>
    </source>
</evidence>
<keyword evidence="3" id="KW-0560">Oxidoreductase</keyword>
<evidence type="ECO:0000256" key="2">
    <source>
        <dbReference type="ARBA" id="ARBA00022643"/>
    </source>
</evidence>
<dbReference type="PANTHER" id="PTHR42847:SF4">
    <property type="entry name" value="ALKANESULFONATE MONOOXYGENASE-RELATED"/>
    <property type="match status" value="1"/>
</dbReference>
<protein>
    <submittedName>
        <fullName evidence="6">Alkanesulfonate monooxygenase</fullName>
    </submittedName>
</protein>
<proteinExistence type="predicted"/>
<sequence>MRFLYQYPDATGRDGDMMAAGRITEVAKAVEAHGLHGLAFTEHPAPGSRWLDAGGHQTLDPFVALGHAAAVTERIRLVTYLTVLPYRNPFLLGKAAATVDLLSNGRFTLGVGAGYQKGEFKALGVDFERRNDLFDESLEVLPKYWSGEPVSFTGDGYEAREIICRPAPLQQPIPIWIGGNSQLTKRRVAASAQGWMPMLSAEVVSNTTRTPNIGDIKKLGEQISEVKDMAGIRASSLEFLTTYPDHTIGSKTDDVEYHREQIELLRQAGVTWLGIPGSSTTESQTLEVIECVGKNYG</sequence>
<dbReference type="EMBL" id="JNSL01000005">
    <property type="protein sequence ID" value="KGA21492.1"/>
    <property type="molecule type" value="Genomic_DNA"/>
</dbReference>
<organism evidence="6">
    <name type="scientific">freshwater metagenome</name>
    <dbReference type="NCBI Taxonomy" id="449393"/>
    <lineage>
        <taxon>unclassified sequences</taxon>
        <taxon>metagenomes</taxon>
        <taxon>ecological metagenomes</taxon>
    </lineage>
</organism>
<dbReference type="PANTHER" id="PTHR42847">
    <property type="entry name" value="ALKANESULFONATE MONOOXYGENASE"/>
    <property type="match status" value="1"/>
</dbReference>
<dbReference type="InterPro" id="IPR050172">
    <property type="entry name" value="SsuD_RutA_monooxygenase"/>
</dbReference>
<dbReference type="InterPro" id="IPR011251">
    <property type="entry name" value="Luciferase-like_dom"/>
</dbReference>
<reference evidence="6" key="1">
    <citation type="submission" date="2014-06" db="EMBL/GenBank/DDBJ databases">
        <title>Key roles for freshwater Actinobacteria revealed by deep metagenomic sequencing.</title>
        <authorList>
            <person name="Ghai R."/>
            <person name="Mizuno C.M."/>
            <person name="Picazo A."/>
            <person name="Camacho A."/>
            <person name="Rodriguez-Valera F."/>
        </authorList>
    </citation>
    <scope>NUCLEOTIDE SEQUENCE</scope>
</reference>
<keyword evidence="4 6" id="KW-0503">Monooxygenase</keyword>
<evidence type="ECO:0000259" key="5">
    <source>
        <dbReference type="Pfam" id="PF00296"/>
    </source>
</evidence>
<dbReference type="AlphaFoldDB" id="A0A094QDM9"/>
<gene>
    <name evidence="6" type="ORF">GM51_1600</name>
</gene>
<evidence type="ECO:0000256" key="3">
    <source>
        <dbReference type="ARBA" id="ARBA00023002"/>
    </source>
</evidence>